<dbReference type="InterPro" id="IPR036249">
    <property type="entry name" value="Thioredoxin-like_sf"/>
</dbReference>
<sequence>MRISIVFDTVCPWCFIGKRRVERALRSRPEVRPEFGWQPFLLNPELPPEGTERSLYLERKFGGRQRVDRMYDALAAAGRVEGIDFSFDRIRRTPNSLNSHRLIQMTPAAVQPRLVDALFVAYFTHGIDIGDPAELAAVAAAHGLDGDDVFRRLRSESGANSVYAANARSHRMGINGVPCFVFGDRFSMAGAQEVEVLVRMIDMAAETDALAPVSQL</sequence>
<gene>
    <name evidence="2" type="ORF">SAMN05421508_103388</name>
</gene>
<evidence type="ECO:0000313" key="3">
    <source>
        <dbReference type="Proteomes" id="UP000219621"/>
    </source>
</evidence>
<accession>A0A286GF89</accession>
<dbReference type="Gene3D" id="3.40.30.10">
    <property type="entry name" value="Glutaredoxin"/>
    <property type="match status" value="1"/>
</dbReference>
<dbReference type="OrthoDB" id="9799122at2"/>
<proteinExistence type="predicted"/>
<dbReference type="Pfam" id="PF01323">
    <property type="entry name" value="DSBA"/>
    <property type="match status" value="1"/>
</dbReference>
<reference evidence="2 3" key="1">
    <citation type="submission" date="2017-09" db="EMBL/GenBank/DDBJ databases">
        <authorList>
            <person name="Ehlers B."/>
            <person name="Leendertz F.H."/>
        </authorList>
    </citation>
    <scope>NUCLEOTIDE SEQUENCE [LARGE SCALE GENOMIC DNA]</scope>
    <source>
        <strain evidence="2 3">USBA 140</strain>
    </source>
</reference>
<evidence type="ECO:0000313" key="2">
    <source>
        <dbReference type="EMBL" id="SOD94168.1"/>
    </source>
</evidence>
<dbReference type="Proteomes" id="UP000219621">
    <property type="component" value="Unassembled WGS sequence"/>
</dbReference>
<dbReference type="AlphaFoldDB" id="A0A286GF89"/>
<feature type="domain" description="DSBA-like thioredoxin" evidence="1">
    <location>
        <begin position="3"/>
        <end position="200"/>
    </location>
</feature>
<dbReference type="EMBL" id="OCNJ01000003">
    <property type="protein sequence ID" value="SOD94168.1"/>
    <property type="molecule type" value="Genomic_DNA"/>
</dbReference>
<dbReference type="PANTHER" id="PTHR13887">
    <property type="entry name" value="GLUTATHIONE S-TRANSFERASE KAPPA"/>
    <property type="match status" value="1"/>
</dbReference>
<name>A0A286GF89_9PROT</name>
<dbReference type="CDD" id="cd03024">
    <property type="entry name" value="DsbA_FrnE"/>
    <property type="match status" value="1"/>
</dbReference>
<organism evidence="2 3">
    <name type="scientific">Caenispirillum bisanense</name>
    <dbReference type="NCBI Taxonomy" id="414052"/>
    <lineage>
        <taxon>Bacteria</taxon>
        <taxon>Pseudomonadati</taxon>
        <taxon>Pseudomonadota</taxon>
        <taxon>Alphaproteobacteria</taxon>
        <taxon>Rhodospirillales</taxon>
        <taxon>Novispirillaceae</taxon>
        <taxon>Caenispirillum</taxon>
    </lineage>
</organism>
<dbReference type="SUPFAM" id="SSF52833">
    <property type="entry name" value="Thioredoxin-like"/>
    <property type="match status" value="1"/>
</dbReference>
<dbReference type="PANTHER" id="PTHR13887:SF41">
    <property type="entry name" value="THIOREDOXIN SUPERFAMILY PROTEIN"/>
    <property type="match status" value="1"/>
</dbReference>
<dbReference type="GO" id="GO:0016853">
    <property type="term" value="F:isomerase activity"/>
    <property type="evidence" value="ECO:0007669"/>
    <property type="project" value="UniProtKB-KW"/>
</dbReference>
<protein>
    <submittedName>
        <fullName evidence="2">Predicted dithiol-disulfide isomerase, DsbA family</fullName>
    </submittedName>
</protein>
<evidence type="ECO:0000259" key="1">
    <source>
        <dbReference type="Pfam" id="PF01323"/>
    </source>
</evidence>
<keyword evidence="3" id="KW-1185">Reference proteome</keyword>
<dbReference type="InterPro" id="IPR001853">
    <property type="entry name" value="DSBA-like_thioredoxin_dom"/>
</dbReference>
<dbReference type="GO" id="GO:0016491">
    <property type="term" value="F:oxidoreductase activity"/>
    <property type="evidence" value="ECO:0007669"/>
    <property type="project" value="InterPro"/>
</dbReference>
<dbReference type="RefSeq" id="WP_097278827.1">
    <property type="nucleotide sequence ID" value="NZ_OCNJ01000003.1"/>
</dbReference>
<keyword evidence="2" id="KW-0413">Isomerase</keyword>